<dbReference type="OrthoDB" id="2009649at2"/>
<gene>
    <name evidence="2" type="ORF">DWX94_01210</name>
</gene>
<dbReference type="AlphaFoldDB" id="A0A3R5WPW3"/>
<feature type="transmembrane region" description="Helical" evidence="1">
    <location>
        <begin position="20"/>
        <end position="44"/>
    </location>
</feature>
<dbReference type="Proteomes" id="UP000283295">
    <property type="component" value="Unassembled WGS sequence"/>
</dbReference>
<evidence type="ECO:0000313" key="2">
    <source>
        <dbReference type="EMBL" id="RGS44046.1"/>
    </source>
</evidence>
<protein>
    <submittedName>
        <fullName evidence="2">Uncharacterized protein</fullName>
    </submittedName>
</protein>
<name>A0A3R5WPW3_9FIRM</name>
<reference evidence="2 3" key="1">
    <citation type="submission" date="2018-08" db="EMBL/GenBank/DDBJ databases">
        <title>A genome reference for cultivated species of the human gut microbiota.</title>
        <authorList>
            <person name="Zou Y."/>
            <person name="Xue W."/>
            <person name="Luo G."/>
        </authorList>
    </citation>
    <scope>NUCLEOTIDE SEQUENCE [LARGE SCALE GENOMIC DNA]</scope>
    <source>
        <strain evidence="2 3">AF22-21</strain>
    </source>
</reference>
<organism evidence="2 3">
    <name type="scientific">Coprococcus eutactus</name>
    <dbReference type="NCBI Taxonomy" id="33043"/>
    <lineage>
        <taxon>Bacteria</taxon>
        <taxon>Bacillati</taxon>
        <taxon>Bacillota</taxon>
        <taxon>Clostridia</taxon>
        <taxon>Lachnospirales</taxon>
        <taxon>Lachnospiraceae</taxon>
        <taxon>Coprococcus</taxon>
    </lineage>
</organism>
<keyword evidence="1" id="KW-0812">Transmembrane</keyword>
<evidence type="ECO:0000256" key="1">
    <source>
        <dbReference type="SAM" id="Phobius"/>
    </source>
</evidence>
<sequence length="962" mass="106193">MIKRLKNKLKHTDDRGSSFVLVIIATTFMCILSAALLMGAFMTYKLKYYKLNSLNNFYEVETALDEIYAGVGAATNEHLYSAYTTTAELVVVYDPATKEYTTIDNDEANDLFKKLFMTGFIADVNYKNIKSVTDTFQSFISNEYDATANPDGIKLDTTNLKLVYTDEAGKTSTQKFLSGKPRTEKESGFQNDKVRTVTFKNVCLKRTVELTGSDAATTSGVYEQSITTDIVLSEPEYNVSFDTSSTANNSFYEYAVLADMGVEVGEDDDTMATDLQIKGNIYAASDYYNKDYNDVSSTKVTGKYDRTSTTKWGSTSESAYSGIFVNGKNSKLTMNSDVIICPGSVAAYNGGQISLSGRSGTVSELWTDNIVIGGKASGSIKASANAYVFDDTELNAEKASLKFTQGNYFGYSYNAQDTRSLNYLRKYGWLASGYKLRSHFSDSAIIVNGKDSTLDLEKLNSLYIAGKSYIEFSKIAASSVAEENKVKAAEDEKDPNKIKVDDNAEYAFTNLTDYSTGQSLDVKTNQLMFLTQWAVIEGSEKTDQDTGITTVELRFPKTLSTDVADATDKNAKIEALYGALRDPNSDDLKVSAIKQTVSGHDYYYLYIEPGEDSNGISNAEKFVETYYDLLGDEHDGEYYTSTLNYNVRNYENFKVKLVLPTQDKINASGAVTAQNKDDSLFLRKSTDTTMDVSKSFESASTSKVFSGILGNKGTDENKKTLNDLKADALKLSGSGTASEEEQTSTFLSYMYINMKDHLSVLNKVDDATKLTQNAWDIVKYTSSSVGYISSYDKDKDTYSYDYSVTPLNNYVNYNYILSNNLTIDKTMGVAADNSAKSVIINSGDVVVGANNNDSSFQGIIIAGGDVRFDNSVKSFRGMIITGAKLIIDHNMTISSDAAFVANFLEQCSESSDENTKLITTNNILKKYDSTKKEGNTEVTGVSISDISYEDILEFQNWKRNVE</sequence>
<comment type="caution">
    <text evidence="2">The sequence shown here is derived from an EMBL/GenBank/DDBJ whole genome shotgun (WGS) entry which is preliminary data.</text>
</comment>
<keyword evidence="1" id="KW-0472">Membrane</keyword>
<proteinExistence type="predicted"/>
<dbReference type="RefSeq" id="WP_022058474.1">
    <property type="nucleotide sequence ID" value="NZ_WQPF01000029.1"/>
</dbReference>
<keyword evidence="1" id="KW-1133">Transmembrane helix</keyword>
<accession>A0A3R5WPW3</accession>
<dbReference type="EMBL" id="QRVK01000002">
    <property type="protein sequence ID" value="RGS44046.1"/>
    <property type="molecule type" value="Genomic_DNA"/>
</dbReference>
<evidence type="ECO:0000313" key="3">
    <source>
        <dbReference type="Proteomes" id="UP000283295"/>
    </source>
</evidence>